<name>X0VGK8_9ZZZZ</name>
<dbReference type="Pfam" id="PF12705">
    <property type="entry name" value="PDDEXK_1"/>
    <property type="match status" value="1"/>
</dbReference>
<feature type="domain" description="PD-(D/E)XK endonuclease-like" evidence="1">
    <location>
        <begin position="7"/>
        <end position="271"/>
    </location>
</feature>
<dbReference type="InterPro" id="IPR011335">
    <property type="entry name" value="Restrct_endonuc-II-like"/>
</dbReference>
<dbReference type="InterPro" id="IPR038726">
    <property type="entry name" value="PDDEXK_AddAB-type"/>
</dbReference>
<comment type="caution">
    <text evidence="2">The sequence shown here is derived from an EMBL/GenBank/DDBJ whole genome shotgun (WGS) entry which is preliminary data.</text>
</comment>
<evidence type="ECO:0000313" key="2">
    <source>
        <dbReference type="EMBL" id="GAG11583.1"/>
    </source>
</evidence>
<dbReference type="SUPFAM" id="SSF52980">
    <property type="entry name" value="Restriction endonuclease-like"/>
    <property type="match status" value="1"/>
</dbReference>
<protein>
    <recommendedName>
        <fullName evidence="1">PD-(D/E)XK endonuclease-like domain-containing protein</fullName>
    </recommendedName>
</protein>
<gene>
    <name evidence="2" type="ORF">S01H1_33506</name>
</gene>
<dbReference type="Gene3D" id="3.90.320.10">
    <property type="match status" value="1"/>
</dbReference>
<evidence type="ECO:0000259" key="1">
    <source>
        <dbReference type="Pfam" id="PF12705"/>
    </source>
</evidence>
<dbReference type="EMBL" id="BARS01020809">
    <property type="protein sequence ID" value="GAG11583.1"/>
    <property type="molecule type" value="Genomic_DNA"/>
</dbReference>
<reference evidence="2" key="1">
    <citation type="journal article" date="2014" name="Front. Microbiol.">
        <title>High frequency of phylogenetically diverse reductive dehalogenase-homologous genes in deep subseafloor sedimentary metagenomes.</title>
        <authorList>
            <person name="Kawai M."/>
            <person name="Futagami T."/>
            <person name="Toyoda A."/>
            <person name="Takaki Y."/>
            <person name="Nishi S."/>
            <person name="Hori S."/>
            <person name="Arai W."/>
            <person name="Tsubouchi T."/>
            <person name="Morono Y."/>
            <person name="Uchiyama I."/>
            <person name="Ito T."/>
            <person name="Fujiyama A."/>
            <person name="Inagaki F."/>
            <person name="Takami H."/>
        </authorList>
    </citation>
    <scope>NUCLEOTIDE SEQUENCE</scope>
    <source>
        <strain evidence="2">Expedition CK06-06</strain>
    </source>
</reference>
<dbReference type="AlphaFoldDB" id="X0VGK8"/>
<feature type="non-terminal residue" evidence="2">
    <location>
        <position position="1"/>
    </location>
</feature>
<feature type="non-terminal residue" evidence="2">
    <location>
        <position position="273"/>
    </location>
</feature>
<organism evidence="2">
    <name type="scientific">marine sediment metagenome</name>
    <dbReference type="NCBI Taxonomy" id="412755"/>
    <lineage>
        <taxon>unclassified sequences</taxon>
        <taxon>metagenomes</taxon>
        <taxon>ecological metagenomes</taxon>
    </lineage>
</organism>
<accession>X0VGK8</accession>
<sequence>ITPDFEFSASMIGRYLECPKKFYYSRLLHLEDKENINLIIGSIEHEIMQGIYSGIQESIFNEARVTEVIDTVWERYRDRFDNEVDEGIWRDYVIGRIKDYIESFGHIRGNQVITEEAFKFTLDNKYVFTGRIDRIDIRDEGDEIIDYKKGGSGKHQALINKFKKDDKDYQLPIYYYAVKELLGMNPTSFSYIILDFNNKRICEKVQIPIKPGNEEINTKTLNAEVLRETKNKLLRICDEMLGKRISFERGEKAECRNRYGGYDCEFLPICNKS</sequence>
<dbReference type="InterPro" id="IPR011604">
    <property type="entry name" value="PDDEXK-like_dom_sf"/>
</dbReference>
<proteinExistence type="predicted"/>